<dbReference type="PROSITE" id="PS50110">
    <property type="entry name" value="RESPONSE_REGULATORY"/>
    <property type="match status" value="1"/>
</dbReference>
<dbReference type="PANTHER" id="PTHR44591:SF20">
    <property type="entry name" value="PROTEIN PILH"/>
    <property type="match status" value="1"/>
</dbReference>
<proteinExistence type="predicted"/>
<dbReference type="SUPFAM" id="SSF52172">
    <property type="entry name" value="CheY-like"/>
    <property type="match status" value="1"/>
</dbReference>
<accession>A0A3B0ZIP0</accession>
<sequence length="155" mass="17704">MERKSFRSLFSRRTVSNERRTKQRMPKDRVIKVLVVDDSRTVVHGLRGVLEQDGYYVMEAYDGMTAIELAKAHQPDLILMDVIMPGLNGFQATRKIRKDSATHSIPIIIISATEQPTEQFWLTKLGANDFLGKPIIRGDLFTKVESQLYPRQVVA</sequence>
<reference evidence="4" key="1">
    <citation type="submission" date="2018-06" db="EMBL/GenBank/DDBJ databases">
        <authorList>
            <person name="Zhirakovskaya E."/>
        </authorList>
    </citation>
    <scope>NUCLEOTIDE SEQUENCE</scope>
</reference>
<dbReference type="InterPro" id="IPR050595">
    <property type="entry name" value="Bact_response_regulator"/>
</dbReference>
<dbReference type="Gene3D" id="3.40.50.2300">
    <property type="match status" value="1"/>
</dbReference>
<gene>
    <name evidence="4" type="ORF">MNBD_GAMMA21-958</name>
</gene>
<dbReference type="EMBL" id="UOFR01000018">
    <property type="protein sequence ID" value="VAW93325.1"/>
    <property type="molecule type" value="Genomic_DNA"/>
</dbReference>
<evidence type="ECO:0000256" key="1">
    <source>
        <dbReference type="ARBA" id="ARBA00022553"/>
    </source>
</evidence>
<protein>
    <submittedName>
        <fullName evidence="4">Twitching motility protein PilH</fullName>
    </submittedName>
</protein>
<feature type="region of interest" description="Disordered" evidence="2">
    <location>
        <begin position="1"/>
        <end position="24"/>
    </location>
</feature>
<evidence type="ECO:0000259" key="3">
    <source>
        <dbReference type="PROSITE" id="PS50110"/>
    </source>
</evidence>
<evidence type="ECO:0000313" key="4">
    <source>
        <dbReference type="EMBL" id="VAW93325.1"/>
    </source>
</evidence>
<dbReference type="AlphaFoldDB" id="A0A3B0ZIP0"/>
<feature type="compositionally biased region" description="Basic and acidic residues" evidence="2">
    <location>
        <begin position="15"/>
        <end position="24"/>
    </location>
</feature>
<dbReference type="InterPro" id="IPR001789">
    <property type="entry name" value="Sig_transdc_resp-reg_receiver"/>
</dbReference>
<feature type="domain" description="Response regulatory" evidence="3">
    <location>
        <begin position="32"/>
        <end position="148"/>
    </location>
</feature>
<dbReference type="GO" id="GO:0000160">
    <property type="term" value="P:phosphorelay signal transduction system"/>
    <property type="evidence" value="ECO:0007669"/>
    <property type="project" value="InterPro"/>
</dbReference>
<dbReference type="PANTHER" id="PTHR44591">
    <property type="entry name" value="STRESS RESPONSE REGULATOR PROTEIN 1"/>
    <property type="match status" value="1"/>
</dbReference>
<organism evidence="4">
    <name type="scientific">hydrothermal vent metagenome</name>
    <dbReference type="NCBI Taxonomy" id="652676"/>
    <lineage>
        <taxon>unclassified sequences</taxon>
        <taxon>metagenomes</taxon>
        <taxon>ecological metagenomes</taxon>
    </lineage>
</organism>
<dbReference type="Pfam" id="PF00072">
    <property type="entry name" value="Response_reg"/>
    <property type="match status" value="1"/>
</dbReference>
<dbReference type="InterPro" id="IPR011006">
    <property type="entry name" value="CheY-like_superfamily"/>
</dbReference>
<evidence type="ECO:0000256" key="2">
    <source>
        <dbReference type="SAM" id="MobiDB-lite"/>
    </source>
</evidence>
<keyword evidence="1" id="KW-0597">Phosphoprotein</keyword>
<name>A0A3B0ZIP0_9ZZZZ</name>
<dbReference type="SMART" id="SM00448">
    <property type="entry name" value="REC"/>
    <property type="match status" value="1"/>
</dbReference>